<dbReference type="InterPro" id="IPR001138">
    <property type="entry name" value="Zn2Cys6_DnaBD"/>
</dbReference>
<evidence type="ECO:0000313" key="5">
    <source>
        <dbReference type="Proteomes" id="UP001152049"/>
    </source>
</evidence>
<organism evidence="4 5">
    <name type="scientific">Fusarium torreyae</name>
    <dbReference type="NCBI Taxonomy" id="1237075"/>
    <lineage>
        <taxon>Eukaryota</taxon>
        <taxon>Fungi</taxon>
        <taxon>Dikarya</taxon>
        <taxon>Ascomycota</taxon>
        <taxon>Pezizomycotina</taxon>
        <taxon>Sordariomycetes</taxon>
        <taxon>Hypocreomycetidae</taxon>
        <taxon>Hypocreales</taxon>
        <taxon>Nectriaceae</taxon>
        <taxon>Fusarium</taxon>
    </lineage>
</organism>
<reference evidence="4" key="1">
    <citation type="submission" date="2022-09" db="EMBL/GenBank/DDBJ databases">
        <title>Fusarium specimens isolated from Avocado Roots.</title>
        <authorList>
            <person name="Stajich J."/>
            <person name="Roper C."/>
            <person name="Heimlech-Rivalta G."/>
        </authorList>
    </citation>
    <scope>NUCLEOTIDE SEQUENCE</scope>
    <source>
        <strain evidence="4">CF00136</strain>
    </source>
</reference>
<keyword evidence="1" id="KW-0539">Nucleus</keyword>
<keyword evidence="5" id="KW-1185">Reference proteome</keyword>
<proteinExistence type="predicted"/>
<dbReference type="Proteomes" id="UP001152049">
    <property type="component" value="Unassembled WGS sequence"/>
</dbReference>
<sequence>MDMTQGFTPGMLSFTDQPDFDYGAFLQSDEISFGESAQSQPQAPWDSSDKATPPSSTSGSGGELVVQQSTQKQRLERRGHTKSRRGCYNCKRRRIKCQETRPACGHCTKTGLKCEYPALPQIVHQPHHQIPLFSLQDMRFFQHFLTQCYPHHPLKQEDIWTHEIPCIAQNHEYLMHAILGFSASEIMRTDASVVSSAMNHRIKAIKAIKKRLAETARTSIEYEEANAMVATCYALTFQSVSLEDGLAEFLTFIRGIMIVGMQMMFRGIKPLFENMGDQDTDPLLEPLMNSLPLIQKGYVDSAMEAITNLKPLCKEQVEIEYHQHLVNMTEKLYINSWDAYKAYTAQYGWWMLLPHDTFQALIDPDNQVMMLLHSHWIAINEIMAPINGQERNVSDKYPPEREGKPDLDPGFARWLKHLNANIDLEHQIYNQWPMWVEEQMDRDITFFGKIV</sequence>
<dbReference type="InterPro" id="IPR036864">
    <property type="entry name" value="Zn2-C6_fun-type_DNA-bd_sf"/>
</dbReference>
<evidence type="ECO:0000313" key="4">
    <source>
        <dbReference type="EMBL" id="KAJ4271657.1"/>
    </source>
</evidence>
<dbReference type="OrthoDB" id="5229455at2759"/>
<dbReference type="AlphaFoldDB" id="A0A9W8VNB9"/>
<dbReference type="Gene3D" id="4.10.240.10">
    <property type="entry name" value="Zn(2)-C6 fungal-type DNA-binding domain"/>
    <property type="match status" value="1"/>
</dbReference>
<accession>A0A9W8VNB9</accession>
<dbReference type="EMBL" id="JAOQAZ010000001">
    <property type="protein sequence ID" value="KAJ4271657.1"/>
    <property type="molecule type" value="Genomic_DNA"/>
</dbReference>
<feature type="domain" description="Zn(2)-C6 fungal-type" evidence="3">
    <location>
        <begin position="86"/>
        <end position="116"/>
    </location>
</feature>
<protein>
    <recommendedName>
        <fullName evidence="3">Zn(2)-C6 fungal-type domain-containing protein</fullName>
    </recommendedName>
</protein>
<dbReference type="InterPro" id="IPR053157">
    <property type="entry name" value="Sterol_Uptake_Regulator"/>
</dbReference>
<dbReference type="CDD" id="cd00067">
    <property type="entry name" value="GAL4"/>
    <property type="match status" value="1"/>
</dbReference>
<dbReference type="SUPFAM" id="SSF57701">
    <property type="entry name" value="Zn2/Cys6 DNA-binding domain"/>
    <property type="match status" value="1"/>
</dbReference>
<evidence type="ECO:0000259" key="3">
    <source>
        <dbReference type="PROSITE" id="PS50048"/>
    </source>
</evidence>
<dbReference type="PANTHER" id="PTHR47784:SF7">
    <property type="entry name" value="ZN(II)2CYS6 TRANSCRIPTION FACTOR (EUROFUNG)"/>
    <property type="match status" value="1"/>
</dbReference>
<dbReference type="GO" id="GO:0001228">
    <property type="term" value="F:DNA-binding transcription activator activity, RNA polymerase II-specific"/>
    <property type="evidence" value="ECO:0007669"/>
    <property type="project" value="TreeGrafter"/>
</dbReference>
<dbReference type="PRINTS" id="PR00755">
    <property type="entry name" value="AFLATOXINBRP"/>
</dbReference>
<name>A0A9W8VNB9_9HYPO</name>
<dbReference type="GO" id="GO:0008270">
    <property type="term" value="F:zinc ion binding"/>
    <property type="evidence" value="ECO:0007669"/>
    <property type="project" value="InterPro"/>
</dbReference>
<dbReference type="PANTHER" id="PTHR47784">
    <property type="entry name" value="STEROL UPTAKE CONTROL PROTEIN 2"/>
    <property type="match status" value="1"/>
</dbReference>
<dbReference type="SMART" id="SM00066">
    <property type="entry name" value="GAL4"/>
    <property type="match status" value="1"/>
</dbReference>
<feature type="region of interest" description="Disordered" evidence="2">
    <location>
        <begin position="31"/>
        <end position="80"/>
    </location>
</feature>
<dbReference type="PROSITE" id="PS50048">
    <property type="entry name" value="ZN2_CY6_FUNGAL_2"/>
    <property type="match status" value="1"/>
</dbReference>
<evidence type="ECO:0000256" key="1">
    <source>
        <dbReference type="ARBA" id="ARBA00023242"/>
    </source>
</evidence>
<evidence type="ECO:0000256" key="2">
    <source>
        <dbReference type="SAM" id="MobiDB-lite"/>
    </source>
</evidence>
<dbReference type="Pfam" id="PF00172">
    <property type="entry name" value="Zn_clus"/>
    <property type="match status" value="1"/>
</dbReference>
<gene>
    <name evidence="4" type="ORF">NW762_000362</name>
</gene>
<comment type="caution">
    <text evidence="4">The sequence shown here is derived from an EMBL/GenBank/DDBJ whole genome shotgun (WGS) entry which is preliminary data.</text>
</comment>
<dbReference type="PROSITE" id="PS00463">
    <property type="entry name" value="ZN2_CY6_FUNGAL_1"/>
    <property type="match status" value="1"/>
</dbReference>